<dbReference type="PROSITE" id="PS50011">
    <property type="entry name" value="PROTEIN_KINASE_DOM"/>
    <property type="match status" value="1"/>
</dbReference>
<evidence type="ECO:0000256" key="4">
    <source>
        <dbReference type="PROSITE-ProRule" id="PRU10141"/>
    </source>
</evidence>
<gene>
    <name evidence="8" type="ORF">EMPG_15612</name>
</gene>
<reference evidence="9" key="1">
    <citation type="journal article" date="2015" name="PLoS Genet.">
        <title>The dynamic genome and transcriptome of the human fungal pathogen Blastomyces and close relative Emmonsia.</title>
        <authorList>
            <person name="Munoz J.F."/>
            <person name="Gauthier G.M."/>
            <person name="Desjardins C.A."/>
            <person name="Gallo J.E."/>
            <person name="Holder J."/>
            <person name="Sullivan T.D."/>
            <person name="Marty A.J."/>
            <person name="Carmen J.C."/>
            <person name="Chen Z."/>
            <person name="Ding L."/>
            <person name="Gujja S."/>
            <person name="Magrini V."/>
            <person name="Misas E."/>
            <person name="Mitreva M."/>
            <person name="Priest M."/>
            <person name="Saif S."/>
            <person name="Whiston E.A."/>
            <person name="Young S."/>
            <person name="Zeng Q."/>
            <person name="Goldman W.E."/>
            <person name="Mardis E.R."/>
            <person name="Taylor J.W."/>
            <person name="McEwen J.G."/>
            <person name="Clay O.K."/>
            <person name="Klein B.S."/>
            <person name="Cuomo C.A."/>
        </authorList>
    </citation>
    <scope>NUCLEOTIDE SEQUENCE [LARGE SCALE GENOMIC DNA]</scope>
    <source>
        <strain evidence="9">UAMH 139</strain>
    </source>
</reference>
<protein>
    <recommendedName>
        <fullName evidence="10">CAMK protein kinase</fullName>
    </recommendedName>
</protein>
<dbReference type="SUPFAM" id="SSF56112">
    <property type="entry name" value="Protein kinase-like (PK-like)"/>
    <property type="match status" value="1"/>
</dbReference>
<dbReference type="EMBL" id="LDEV01002481">
    <property type="protein sequence ID" value="KLJ08966.1"/>
    <property type="molecule type" value="Genomic_DNA"/>
</dbReference>
<evidence type="ECO:0000259" key="7">
    <source>
        <dbReference type="PROSITE" id="PS50011"/>
    </source>
</evidence>
<feature type="domain" description="Protein kinase" evidence="7">
    <location>
        <begin position="139"/>
        <end position="452"/>
    </location>
</feature>
<feature type="region of interest" description="Disordered" evidence="5">
    <location>
        <begin position="563"/>
        <end position="655"/>
    </location>
</feature>
<accession>A0A0H1BIG3</accession>
<dbReference type="GO" id="GO:0005524">
    <property type="term" value="F:ATP binding"/>
    <property type="evidence" value="ECO:0007669"/>
    <property type="project" value="UniProtKB-UniRule"/>
</dbReference>
<dbReference type="InterPro" id="IPR000253">
    <property type="entry name" value="FHA_dom"/>
</dbReference>
<dbReference type="InterPro" id="IPR017441">
    <property type="entry name" value="Protein_kinase_ATP_BS"/>
</dbReference>
<evidence type="ECO:0000259" key="6">
    <source>
        <dbReference type="PROSITE" id="PS50006"/>
    </source>
</evidence>
<dbReference type="SUPFAM" id="SSF49879">
    <property type="entry name" value="SMAD/FHA domain"/>
    <property type="match status" value="1"/>
</dbReference>
<feature type="compositionally biased region" description="Acidic residues" evidence="5">
    <location>
        <begin position="798"/>
        <end position="816"/>
    </location>
</feature>
<keyword evidence="3 4" id="KW-0067">ATP-binding</keyword>
<proteinExistence type="inferred from homology"/>
<feature type="compositionally biased region" description="Pro residues" evidence="5">
    <location>
        <begin position="771"/>
        <end position="783"/>
    </location>
</feature>
<dbReference type="Proteomes" id="UP000053573">
    <property type="component" value="Unassembled WGS sequence"/>
</dbReference>
<evidence type="ECO:0000256" key="5">
    <source>
        <dbReference type="SAM" id="MobiDB-lite"/>
    </source>
</evidence>
<feature type="compositionally biased region" description="Basic and acidic residues" evidence="5">
    <location>
        <begin position="594"/>
        <end position="611"/>
    </location>
</feature>
<evidence type="ECO:0000313" key="8">
    <source>
        <dbReference type="EMBL" id="KLJ08966.1"/>
    </source>
</evidence>
<dbReference type="AlphaFoldDB" id="A0A0H1BIG3"/>
<dbReference type="InterPro" id="IPR008271">
    <property type="entry name" value="Ser/Thr_kinase_AS"/>
</dbReference>
<evidence type="ECO:0000256" key="1">
    <source>
        <dbReference type="ARBA" id="ARBA00005575"/>
    </source>
</evidence>
<feature type="compositionally biased region" description="Acidic residues" evidence="5">
    <location>
        <begin position="569"/>
        <end position="580"/>
    </location>
</feature>
<comment type="similarity">
    <text evidence="1">Belongs to the protein kinase superfamily. CAMK Ser/Thr protein kinase family. CHEK2 subfamily.</text>
</comment>
<keyword evidence="9" id="KW-1185">Reference proteome</keyword>
<dbReference type="InterPro" id="IPR011009">
    <property type="entry name" value="Kinase-like_dom_sf"/>
</dbReference>
<dbReference type="Pfam" id="PF00069">
    <property type="entry name" value="Pkinase"/>
    <property type="match status" value="1"/>
</dbReference>
<feature type="region of interest" description="Disordered" evidence="5">
    <location>
        <begin position="735"/>
        <end position="816"/>
    </location>
</feature>
<dbReference type="GO" id="GO:0004672">
    <property type="term" value="F:protein kinase activity"/>
    <property type="evidence" value="ECO:0007669"/>
    <property type="project" value="InterPro"/>
</dbReference>
<evidence type="ECO:0008006" key="10">
    <source>
        <dbReference type="Google" id="ProtNLM"/>
    </source>
</evidence>
<dbReference type="STRING" id="2060906.A0A0H1BIG3"/>
<dbReference type="InterPro" id="IPR000719">
    <property type="entry name" value="Prot_kinase_dom"/>
</dbReference>
<dbReference type="PANTHER" id="PTHR24347">
    <property type="entry name" value="SERINE/THREONINE-PROTEIN KINASE"/>
    <property type="match status" value="1"/>
</dbReference>
<feature type="compositionally biased region" description="Low complexity" evidence="5">
    <location>
        <begin position="642"/>
        <end position="655"/>
    </location>
</feature>
<dbReference type="SMART" id="SM00220">
    <property type="entry name" value="S_TKc"/>
    <property type="match status" value="1"/>
</dbReference>
<feature type="compositionally biased region" description="Low complexity" evidence="5">
    <location>
        <begin position="737"/>
        <end position="746"/>
    </location>
</feature>
<dbReference type="Gene3D" id="2.60.200.20">
    <property type="match status" value="1"/>
</dbReference>
<evidence type="ECO:0000256" key="2">
    <source>
        <dbReference type="ARBA" id="ARBA00022741"/>
    </source>
</evidence>
<dbReference type="PROSITE" id="PS50006">
    <property type="entry name" value="FHA_DOMAIN"/>
    <property type="match status" value="1"/>
</dbReference>
<evidence type="ECO:0000313" key="9">
    <source>
        <dbReference type="Proteomes" id="UP000053573"/>
    </source>
</evidence>
<keyword evidence="2 4" id="KW-0547">Nucleotide-binding</keyword>
<name>A0A0H1BIG3_9EURO</name>
<feature type="domain" description="FHA" evidence="6">
    <location>
        <begin position="27"/>
        <end position="87"/>
    </location>
</feature>
<dbReference type="PROSITE" id="PS00107">
    <property type="entry name" value="PROTEIN_KINASE_ATP"/>
    <property type="match status" value="1"/>
</dbReference>
<dbReference type="Gene3D" id="1.10.510.10">
    <property type="entry name" value="Transferase(Phosphotransferase) domain 1"/>
    <property type="match status" value="1"/>
</dbReference>
<dbReference type="InterPro" id="IPR008984">
    <property type="entry name" value="SMAD_FHA_dom_sf"/>
</dbReference>
<comment type="caution">
    <text evidence="8">The sequence shown here is derived from an EMBL/GenBank/DDBJ whole genome shotgun (WGS) entry which is preliminary data.</text>
</comment>
<organism evidence="8 9">
    <name type="scientific">Blastomyces silverae</name>
    <dbReference type="NCBI Taxonomy" id="2060906"/>
    <lineage>
        <taxon>Eukaryota</taxon>
        <taxon>Fungi</taxon>
        <taxon>Dikarya</taxon>
        <taxon>Ascomycota</taxon>
        <taxon>Pezizomycotina</taxon>
        <taxon>Eurotiomycetes</taxon>
        <taxon>Eurotiomycetidae</taxon>
        <taxon>Onygenales</taxon>
        <taxon>Ajellomycetaceae</taxon>
        <taxon>Blastomyces</taxon>
    </lineage>
</organism>
<evidence type="ECO:0000256" key="3">
    <source>
        <dbReference type="ARBA" id="ARBA00022840"/>
    </source>
</evidence>
<dbReference type="PROSITE" id="PS00108">
    <property type="entry name" value="PROTEIN_KINASE_ST"/>
    <property type="match status" value="1"/>
</dbReference>
<sequence length="840" mass="95925">MSVEIPHLSNQGRVRHTEIYIYADKELIIGRNHKLCDAVIPRDFSISNKHLRIYTIIFDKGNPGEVGPLVYAQNLARYGTMWKSLEITKEDPAILLSDKNELKLSPLTVLSFHSKGERHRLRFSEAQLKEMKRFEQQYKISNRLLGCGAYGRVYMAVSMEHKKQLACKIIDIGNLKKRLQLIKFEKHTELRAPRPAAEVDVQKETEKVKCWAERRQEAVAIEAKLRVYEREVDILKDLDHPNIIRLEQVIRGENTMYIFQELVTAGDLFSFLEYKDFNLSDSETAVIVRQVALAIRYLHNNNVVHRDIKPDNILMTSLSDGARVVLTDFGCARRLEKESCRMKTSIGTFEYTAPEVPQPASSGKGRGYTKAVDMWSLGYLTVVLLTGGSPFIDPETGQYSHAMARNCDLSALEQEKDWQRVGLRAKDFVRKLLILDEDARMTADQAVSHEWFTNPAYKAEFEELYKRVEKQWRPKERQVMSDQNIDDRTSANGVTSWRKTSETPLEWPYIPYPHLVHQILYPQERAASKNRVGEKLRCVDTAGRRRIYPCEDSWLQARERAGSTTFSEMEVEGDVDVDGAGDEKVETQSMDSVAAKRDYSRPIEFNNDDKNNNGTVQEANESRLRMPFSPDAWSDEPKDTTPEQQQQPQQQHQLPEPISVLTRSAPTAQIDTKPQPLLPQLPNTPYLQAMKIGPIHNQQSDTINNRQTIKDIKLPHAKVHGFASLAQEVRVCEASKGNNNDDNSNGGHDDDFDNDNGNGVTSPNINYSSSSPPPQPLPPPPATQPRKINGKRRSIYDFLEDDDDDDEEAEDEVYEEIQDRISGKKRRVVYGERDGIWDGV</sequence>
<dbReference type="Gene3D" id="3.30.200.20">
    <property type="entry name" value="Phosphorylase Kinase, domain 1"/>
    <property type="match status" value="1"/>
</dbReference>
<feature type="binding site" evidence="4">
    <location>
        <position position="168"/>
    </location>
    <ligand>
        <name>ATP</name>
        <dbReference type="ChEBI" id="CHEBI:30616"/>
    </ligand>
</feature>
<dbReference type="OrthoDB" id="74764at2759"/>